<dbReference type="KEGG" id="nai:NECAME_11113"/>
<evidence type="ECO:0000313" key="1">
    <source>
        <dbReference type="EMBL" id="ETN77364.1"/>
    </source>
</evidence>
<proteinExistence type="predicted"/>
<name>W2T6W0_NECAM</name>
<sequence>MVLQRVLYAVTRFAQDAVEHFTEFIHVKRNSIYLFQLSLKTETVHGDCER</sequence>
<keyword evidence="2" id="KW-1185">Reference proteome</keyword>
<evidence type="ECO:0000313" key="2">
    <source>
        <dbReference type="Proteomes" id="UP000053676"/>
    </source>
</evidence>
<protein>
    <submittedName>
        <fullName evidence="1">Uncharacterized protein</fullName>
    </submittedName>
</protein>
<dbReference type="AlphaFoldDB" id="W2T6W0"/>
<dbReference type="Proteomes" id="UP000053676">
    <property type="component" value="Unassembled WGS sequence"/>
</dbReference>
<gene>
    <name evidence="1" type="ORF">NECAME_11113</name>
</gene>
<reference evidence="2" key="1">
    <citation type="journal article" date="2014" name="Nat. Genet.">
        <title>Genome of the human hookworm Necator americanus.</title>
        <authorList>
            <person name="Tang Y.T."/>
            <person name="Gao X."/>
            <person name="Rosa B.A."/>
            <person name="Abubucker S."/>
            <person name="Hallsworth-Pepin K."/>
            <person name="Martin J."/>
            <person name="Tyagi R."/>
            <person name="Heizer E."/>
            <person name="Zhang X."/>
            <person name="Bhonagiri-Palsikar V."/>
            <person name="Minx P."/>
            <person name="Warren W.C."/>
            <person name="Wang Q."/>
            <person name="Zhan B."/>
            <person name="Hotez P.J."/>
            <person name="Sternberg P.W."/>
            <person name="Dougall A."/>
            <person name="Gaze S.T."/>
            <person name="Mulvenna J."/>
            <person name="Sotillo J."/>
            <person name="Ranganathan S."/>
            <person name="Rabelo E.M."/>
            <person name="Wilson R.K."/>
            <person name="Felgner P.L."/>
            <person name="Bethony J."/>
            <person name="Hawdon J.M."/>
            <person name="Gasser R.B."/>
            <person name="Loukas A."/>
            <person name="Mitreva M."/>
        </authorList>
    </citation>
    <scope>NUCLEOTIDE SEQUENCE [LARGE SCALE GENOMIC DNA]</scope>
</reference>
<accession>W2T6W0</accession>
<organism evidence="1 2">
    <name type="scientific">Necator americanus</name>
    <name type="common">Human hookworm</name>
    <dbReference type="NCBI Taxonomy" id="51031"/>
    <lineage>
        <taxon>Eukaryota</taxon>
        <taxon>Metazoa</taxon>
        <taxon>Ecdysozoa</taxon>
        <taxon>Nematoda</taxon>
        <taxon>Chromadorea</taxon>
        <taxon>Rhabditida</taxon>
        <taxon>Rhabditina</taxon>
        <taxon>Rhabditomorpha</taxon>
        <taxon>Strongyloidea</taxon>
        <taxon>Ancylostomatidae</taxon>
        <taxon>Bunostominae</taxon>
        <taxon>Necator</taxon>
    </lineage>
</organism>
<dbReference type="EMBL" id="KI660176">
    <property type="protein sequence ID" value="ETN77364.1"/>
    <property type="molecule type" value="Genomic_DNA"/>
</dbReference>